<dbReference type="Gene3D" id="3.40.50.2300">
    <property type="match status" value="1"/>
</dbReference>
<dbReference type="GO" id="GO:0000976">
    <property type="term" value="F:transcription cis-regulatory region binding"/>
    <property type="evidence" value="ECO:0007669"/>
    <property type="project" value="TreeGrafter"/>
</dbReference>
<dbReference type="GO" id="GO:0032993">
    <property type="term" value="C:protein-DNA complex"/>
    <property type="evidence" value="ECO:0007669"/>
    <property type="project" value="TreeGrafter"/>
</dbReference>
<dbReference type="SUPFAM" id="SSF52172">
    <property type="entry name" value="CheY-like"/>
    <property type="match status" value="1"/>
</dbReference>
<evidence type="ECO:0000256" key="3">
    <source>
        <dbReference type="ARBA" id="ARBA00023012"/>
    </source>
</evidence>
<dbReference type="Gene3D" id="6.10.250.690">
    <property type="match status" value="1"/>
</dbReference>
<dbReference type="RefSeq" id="WP_132372985.1">
    <property type="nucleotide sequence ID" value="NZ_SMAN01000029.1"/>
</dbReference>
<feature type="domain" description="Response regulatory" evidence="9">
    <location>
        <begin position="5"/>
        <end position="118"/>
    </location>
</feature>
<dbReference type="SMART" id="SM00862">
    <property type="entry name" value="Trans_reg_C"/>
    <property type="match status" value="1"/>
</dbReference>
<dbReference type="Proteomes" id="UP000294650">
    <property type="component" value="Unassembled WGS sequence"/>
</dbReference>
<dbReference type="InterPro" id="IPR039420">
    <property type="entry name" value="WalR-like"/>
</dbReference>
<comment type="subcellular location">
    <subcellularLocation>
        <location evidence="1">Cytoplasm</location>
    </subcellularLocation>
</comment>
<gene>
    <name evidence="11" type="ORF">EDD68_1294</name>
</gene>
<dbReference type="InterPro" id="IPR001867">
    <property type="entry name" value="OmpR/PhoB-type_DNA-bd"/>
</dbReference>
<dbReference type="AlphaFoldDB" id="A0A4R3MPR6"/>
<dbReference type="PANTHER" id="PTHR48111:SF40">
    <property type="entry name" value="PHOSPHATE REGULON TRANSCRIPTIONAL REGULATORY PROTEIN PHOB"/>
    <property type="match status" value="1"/>
</dbReference>
<dbReference type="FunFam" id="3.40.50.2300:FF:000001">
    <property type="entry name" value="DNA-binding response regulator PhoB"/>
    <property type="match status" value="1"/>
</dbReference>
<evidence type="ECO:0000256" key="7">
    <source>
        <dbReference type="PROSITE-ProRule" id="PRU00169"/>
    </source>
</evidence>
<dbReference type="Pfam" id="PF00072">
    <property type="entry name" value="Response_reg"/>
    <property type="match status" value="1"/>
</dbReference>
<keyword evidence="5 8" id="KW-0238">DNA-binding</keyword>
<organism evidence="11 12">
    <name type="scientific">Melghiribacillus thermohalophilus</name>
    <dbReference type="NCBI Taxonomy" id="1324956"/>
    <lineage>
        <taxon>Bacteria</taxon>
        <taxon>Bacillati</taxon>
        <taxon>Bacillota</taxon>
        <taxon>Bacilli</taxon>
        <taxon>Bacillales</taxon>
        <taxon>Bacillaceae</taxon>
        <taxon>Melghiribacillus</taxon>
    </lineage>
</organism>
<evidence type="ECO:0000256" key="4">
    <source>
        <dbReference type="ARBA" id="ARBA00023015"/>
    </source>
</evidence>
<reference evidence="11 12" key="1">
    <citation type="submission" date="2019-03" db="EMBL/GenBank/DDBJ databases">
        <title>Genomic Encyclopedia of Type Strains, Phase IV (KMG-IV): sequencing the most valuable type-strain genomes for metagenomic binning, comparative biology and taxonomic classification.</title>
        <authorList>
            <person name="Goeker M."/>
        </authorList>
    </citation>
    <scope>NUCLEOTIDE SEQUENCE [LARGE SCALE GENOMIC DNA]</scope>
    <source>
        <strain evidence="11 12">DSM 25894</strain>
    </source>
</reference>
<dbReference type="InterPro" id="IPR011006">
    <property type="entry name" value="CheY-like_superfamily"/>
</dbReference>
<dbReference type="FunFam" id="1.10.10.10:FF:000018">
    <property type="entry name" value="DNA-binding response regulator ResD"/>
    <property type="match status" value="1"/>
</dbReference>
<keyword evidence="2 7" id="KW-0597">Phosphoprotein</keyword>
<dbReference type="InterPro" id="IPR036388">
    <property type="entry name" value="WH-like_DNA-bd_sf"/>
</dbReference>
<dbReference type="CDD" id="cd00383">
    <property type="entry name" value="trans_reg_C"/>
    <property type="match status" value="1"/>
</dbReference>
<evidence type="ECO:0000256" key="8">
    <source>
        <dbReference type="PROSITE-ProRule" id="PRU01091"/>
    </source>
</evidence>
<dbReference type="SMART" id="SM00448">
    <property type="entry name" value="REC"/>
    <property type="match status" value="1"/>
</dbReference>
<name>A0A4R3MPR6_9BACI</name>
<keyword evidence="4" id="KW-0805">Transcription regulation</keyword>
<dbReference type="Pfam" id="PF00486">
    <property type="entry name" value="Trans_reg_C"/>
    <property type="match status" value="1"/>
</dbReference>
<protein>
    <submittedName>
        <fullName evidence="11">DNA-binding response OmpR family regulator</fullName>
    </submittedName>
</protein>
<sequence length="234" mass="26594">MKEHTILIVEDEKEIGELVKDYLERAGYQVVLAFDGKEGLHLFYEKKPTLVVLDIMLPEIDGIEVCRMIRTASSIPIIMMTAKKSETDKIIGLGIGADDYVTKPFSPGELVARIKAQLRRYIHFSAPAENQNQTLKFGQLEIDLKGYNVYVHGKPIHLSAKEFQLLHFLATHPGQVFSKEQLFNQIWGFDSYGDLNTVTVYIRKIREKIEPDPSNPTFIKTVWGIGYKFEGSSS</sequence>
<dbReference type="GO" id="GO:0006355">
    <property type="term" value="P:regulation of DNA-templated transcription"/>
    <property type="evidence" value="ECO:0007669"/>
    <property type="project" value="InterPro"/>
</dbReference>
<dbReference type="EMBL" id="SMAN01000029">
    <property type="protein sequence ID" value="TCT17535.1"/>
    <property type="molecule type" value="Genomic_DNA"/>
</dbReference>
<dbReference type="OrthoDB" id="9790442at2"/>
<keyword evidence="12" id="KW-1185">Reference proteome</keyword>
<evidence type="ECO:0000259" key="10">
    <source>
        <dbReference type="PROSITE" id="PS51755"/>
    </source>
</evidence>
<evidence type="ECO:0000256" key="1">
    <source>
        <dbReference type="ARBA" id="ARBA00004496"/>
    </source>
</evidence>
<dbReference type="Gene3D" id="1.10.10.10">
    <property type="entry name" value="Winged helix-like DNA-binding domain superfamily/Winged helix DNA-binding domain"/>
    <property type="match status" value="1"/>
</dbReference>
<dbReference type="InterPro" id="IPR001789">
    <property type="entry name" value="Sig_transdc_resp-reg_receiver"/>
</dbReference>
<dbReference type="GO" id="GO:0000156">
    <property type="term" value="F:phosphorelay response regulator activity"/>
    <property type="evidence" value="ECO:0007669"/>
    <property type="project" value="TreeGrafter"/>
</dbReference>
<evidence type="ECO:0000313" key="12">
    <source>
        <dbReference type="Proteomes" id="UP000294650"/>
    </source>
</evidence>
<dbReference type="GO" id="GO:0005829">
    <property type="term" value="C:cytosol"/>
    <property type="evidence" value="ECO:0007669"/>
    <property type="project" value="TreeGrafter"/>
</dbReference>
<dbReference type="PANTHER" id="PTHR48111">
    <property type="entry name" value="REGULATOR OF RPOS"/>
    <property type="match status" value="1"/>
</dbReference>
<accession>A0A4R3MPR6</accession>
<evidence type="ECO:0000256" key="5">
    <source>
        <dbReference type="ARBA" id="ARBA00023125"/>
    </source>
</evidence>
<evidence type="ECO:0000256" key="2">
    <source>
        <dbReference type="ARBA" id="ARBA00022553"/>
    </source>
</evidence>
<comment type="caution">
    <text evidence="11">The sequence shown here is derived from an EMBL/GenBank/DDBJ whole genome shotgun (WGS) entry which is preliminary data.</text>
</comment>
<keyword evidence="3" id="KW-0902">Two-component regulatory system</keyword>
<dbReference type="SUPFAM" id="SSF46894">
    <property type="entry name" value="C-terminal effector domain of the bipartite response regulators"/>
    <property type="match status" value="1"/>
</dbReference>
<evidence type="ECO:0000313" key="11">
    <source>
        <dbReference type="EMBL" id="TCT17535.1"/>
    </source>
</evidence>
<keyword evidence="6" id="KW-0804">Transcription</keyword>
<proteinExistence type="predicted"/>
<dbReference type="PROSITE" id="PS50110">
    <property type="entry name" value="RESPONSE_REGULATORY"/>
    <property type="match status" value="1"/>
</dbReference>
<dbReference type="InterPro" id="IPR016032">
    <property type="entry name" value="Sig_transdc_resp-reg_C-effctor"/>
</dbReference>
<dbReference type="PROSITE" id="PS51755">
    <property type="entry name" value="OMPR_PHOB"/>
    <property type="match status" value="1"/>
</dbReference>
<evidence type="ECO:0000259" key="9">
    <source>
        <dbReference type="PROSITE" id="PS50110"/>
    </source>
</evidence>
<evidence type="ECO:0000256" key="6">
    <source>
        <dbReference type="ARBA" id="ARBA00023163"/>
    </source>
</evidence>
<feature type="modified residue" description="4-aspartylphosphate" evidence="7">
    <location>
        <position position="54"/>
    </location>
</feature>
<feature type="domain" description="OmpR/PhoB-type" evidence="10">
    <location>
        <begin position="132"/>
        <end position="231"/>
    </location>
</feature>
<feature type="DNA-binding region" description="OmpR/PhoB-type" evidence="8">
    <location>
        <begin position="132"/>
        <end position="231"/>
    </location>
</feature>